<dbReference type="Proteomes" id="UP000270856">
    <property type="component" value="Unassembled WGS sequence"/>
</dbReference>
<evidence type="ECO:0000313" key="5">
    <source>
        <dbReference type="Proteomes" id="UP000270856"/>
    </source>
</evidence>
<dbReference type="InterPro" id="IPR025406">
    <property type="entry name" value="DUF4132"/>
</dbReference>
<proteinExistence type="predicted"/>
<gene>
    <name evidence="4" type="ORF">EGM88_10095</name>
</gene>
<feature type="domain" description="DUF4132" evidence="1">
    <location>
        <begin position="1299"/>
        <end position="1474"/>
    </location>
</feature>
<dbReference type="RefSeq" id="WP_123898105.1">
    <property type="nucleotide sequence ID" value="NZ_RPFJ01000011.1"/>
</dbReference>
<reference evidence="4 5" key="1">
    <citation type="submission" date="2018-11" db="EMBL/GenBank/DDBJ databases">
        <title>Aureibaculum marinum gen. nov., sp. nov., a member of the family Flavobacteriaceae isolated from the Bohai Sea.</title>
        <authorList>
            <person name="Ji X."/>
        </authorList>
    </citation>
    <scope>NUCLEOTIDE SEQUENCE [LARGE SCALE GENOMIC DNA]</scope>
    <source>
        <strain evidence="4 5">BH-SD17</strain>
    </source>
</reference>
<evidence type="ECO:0000259" key="1">
    <source>
        <dbReference type="Pfam" id="PF13569"/>
    </source>
</evidence>
<dbReference type="Pfam" id="PF24879">
    <property type="entry name" value="DUF7737"/>
    <property type="match status" value="1"/>
</dbReference>
<sequence length="1667" mass="191940">MIKQEQASNYFESKKTSGISESSLNNFSKAYRELAKIIVPPSKKNVTTKITSHLSTFKKYFGEDASVNPWKSKEGATLATLLFGKQDKYIADVWDIIETTPYQTSWNRRSFRAKPKNTYLKNKIAYLQQLYKSIKLGQSNLDILELAQYDVYTNFYSQHAYIFAVALNRNESGLFELIKDIIQGEDEIGGVSRNLIKGLLLSNANENWKLVEDLLLAAQRQEGLRQTILEALDETSIGALNYFINVILENNLVRFSSVIRAIDTWFGFGWEAPKSTTIKKILTLCQSYFKDSNLTEKALKSKDNLEVYTALWFIGLTDVDKANLLAIDLMKTGTKEKKILACMFIVQTERTFSDVVNVINDNFGNNLDLDYWLLKTVPFKFELKQEVFDKCIEIAKALPKTGKQFTGSVFEWNSYTVTADSFYQFLIRYGSDDQVQSLASDISQIPSEKRLDLIRKIFPNHYTWSYNYDKKELPSIDFKSEPWKKPLIHQCIMDRNESVMATGMRLFDSMELTSDDFDILEDLLTRKAKILRKFVIDIILKQEDKKTQQITSNLVSSNKIEQRLAGLEILTILHDREQLSTFVEEQVASYKQRPKLSKNESVFLNKFSRNAQEFTFANGFNIVNYNNLRPLLKPQLKFKNKKTNFLSKLIKPNTSTFLFNDIINEKKTINAINNLIALFIKNKNYEYQIRRADDSVETVILENGVNLTNYERYNREDATAQEKLDALPLAEVWKKWYNDSKLNNFEMMAAIHYSDKFANPYSSTSRLIPFLKQYIPELRTINLDKSAHWNSINRKINTILSYLQEANADYTILTQFKIDVLEDMIARFPENLKNEPLTKNRWSNNGNYWCDNLIYLGMGTVEKDIENGKLSTNQLLHYWDLKMYLTACKLSIPNPPESISKVATINPKKKSLPIPSGLHTVLLYKNNAIGDNDFRYQCLLNTNLFEAVDGKINYRTKRMGIDQIPKDIITSLKENLLKTELERGDLETEATPYMNCFNTIKGSHYLIDLLSRLGKDNFSRGYYYDESRKNTFSGLIKKSVPAPHETVEDFIELAKTSKITKKRWLELALYAPQWASWIEQYLKIDKLEDAIWWFHAHGSDYMNAEKETVISRYSSIEGADFVKGAIDIDWFNEVYVATGKSNWKLLHDAAKYITDGNGHRQVKLYSGVMLGEIKIRETLAKIKEKRDKDYVKALGLVPLSKANAKKDLLARYNLLQDFLKESKQFGSQRQESEKSAVNIALDNLSRNAGFEDSIRFSWAMEAEATQAIMEQATVTIDNVVIQLIINKDGKTNITVTKDGKSQKTIPAKYKKEKAVKALQNNRSYLKKQYSRTRISLENAMLREDEFSAEEISGILIHPIVNPLLKKLVLFNKKTKEFGFWNNGNLQTAEGKIIKIKKEDSFVIAHPSHLYENVVWDLYQKYAFDTKLTQPFKQIFRELYVITKDEIELGIKSERYQGHQIQPKKTIALLRSRGWTVSNEEGLQKVYHKKGYIATMYAMADWFSPSDIEAPTLEQVCFYSRKDYKPIPLKDIDAVTFSEVMRDIDLVVSVAHVGGVDPEASHSTMQMRGALARETARLFKATNVEVKERHILINGKLADYTIHLGSGLISKNGLRLSIIPVHSQHRGRLFLPFVDDDPKSAEIISKMKLLSEDDKIKDPTILAQLNSY</sequence>
<evidence type="ECO:0000259" key="2">
    <source>
        <dbReference type="Pfam" id="PF18991"/>
    </source>
</evidence>
<dbReference type="InterPro" id="IPR043782">
    <property type="entry name" value="DUF5724"/>
</dbReference>
<feature type="domain" description="DUF5724" evidence="2">
    <location>
        <begin position="53"/>
        <end position="1260"/>
    </location>
</feature>
<protein>
    <submittedName>
        <fullName evidence="4">DUF4132 domain-containing protein</fullName>
    </submittedName>
</protein>
<evidence type="ECO:0000313" key="4">
    <source>
        <dbReference type="EMBL" id="RPD96701.1"/>
    </source>
</evidence>
<organism evidence="4 5">
    <name type="scientific">Aureibaculum marinum</name>
    <dbReference type="NCBI Taxonomy" id="2487930"/>
    <lineage>
        <taxon>Bacteria</taxon>
        <taxon>Pseudomonadati</taxon>
        <taxon>Bacteroidota</taxon>
        <taxon>Flavobacteriia</taxon>
        <taxon>Flavobacteriales</taxon>
        <taxon>Flavobacteriaceae</taxon>
        <taxon>Aureibaculum</taxon>
    </lineage>
</organism>
<dbReference type="Pfam" id="PF18991">
    <property type="entry name" value="DUF5724"/>
    <property type="match status" value="1"/>
</dbReference>
<accession>A0A3N4NKF3</accession>
<evidence type="ECO:0000259" key="3">
    <source>
        <dbReference type="Pfam" id="PF24879"/>
    </source>
</evidence>
<name>A0A3N4NKF3_9FLAO</name>
<dbReference type="OrthoDB" id="9763697at2"/>
<dbReference type="Pfam" id="PF13569">
    <property type="entry name" value="DUF4132"/>
    <property type="match status" value="1"/>
</dbReference>
<dbReference type="EMBL" id="RPFJ01000011">
    <property type="protein sequence ID" value="RPD96701.1"/>
    <property type="molecule type" value="Genomic_DNA"/>
</dbReference>
<comment type="caution">
    <text evidence="4">The sequence shown here is derived from an EMBL/GenBank/DDBJ whole genome shotgun (WGS) entry which is preliminary data.</text>
</comment>
<dbReference type="InterPro" id="IPR056639">
    <property type="entry name" value="DUF7737"/>
</dbReference>
<keyword evidence="5" id="KW-1185">Reference proteome</keyword>
<feature type="domain" description="DUF7737" evidence="3">
    <location>
        <begin position="1564"/>
        <end position="1664"/>
    </location>
</feature>